<evidence type="ECO:0000256" key="3">
    <source>
        <dbReference type="ARBA" id="ARBA00022723"/>
    </source>
</evidence>
<comment type="caution">
    <text evidence="10">The sequence shown here is derived from an EMBL/GenBank/DDBJ whole genome shotgun (WGS) entry which is preliminary data.</text>
</comment>
<dbReference type="Pfam" id="PF07282">
    <property type="entry name" value="Cas12f1-like_TNB"/>
    <property type="match status" value="1"/>
</dbReference>
<dbReference type="GO" id="GO:0006310">
    <property type="term" value="P:DNA recombination"/>
    <property type="evidence" value="ECO:0007669"/>
    <property type="project" value="UniProtKB-KW"/>
</dbReference>
<evidence type="ECO:0000256" key="5">
    <source>
        <dbReference type="ARBA" id="ARBA00023125"/>
    </source>
</evidence>
<proteinExistence type="inferred from homology"/>
<keyword evidence="2" id="KW-0815">Transposition</keyword>
<organism evidence="10 11">
    <name type="scientific">Actinoallomurus iriomotensis</name>
    <dbReference type="NCBI Taxonomy" id="478107"/>
    <lineage>
        <taxon>Bacteria</taxon>
        <taxon>Bacillati</taxon>
        <taxon>Actinomycetota</taxon>
        <taxon>Actinomycetes</taxon>
        <taxon>Streptosporangiales</taxon>
        <taxon>Thermomonosporaceae</taxon>
        <taxon>Actinoallomurus</taxon>
    </lineage>
</organism>
<evidence type="ECO:0000313" key="11">
    <source>
        <dbReference type="Proteomes" id="UP001165135"/>
    </source>
</evidence>
<evidence type="ECO:0000256" key="2">
    <source>
        <dbReference type="ARBA" id="ARBA00022578"/>
    </source>
</evidence>
<keyword evidence="4" id="KW-0862">Zinc</keyword>
<dbReference type="GO" id="GO:0003677">
    <property type="term" value="F:DNA binding"/>
    <property type="evidence" value="ECO:0007669"/>
    <property type="project" value="UniProtKB-KW"/>
</dbReference>
<keyword evidence="6" id="KW-0233">DNA recombination</keyword>
<dbReference type="NCBIfam" id="NF040570">
    <property type="entry name" value="guided_TnpB"/>
    <property type="match status" value="1"/>
</dbReference>
<sequence>MRFRLAPTPAQEAALLEHCAHARYVWNLAVEQHQHWSPGRASAPGYVEQSRQLTEARKEFEWLAAGSQTVQQQALRDFAQAMANFFAGTHRRPRWRKAGVHEGFRIVGQRGNHWDTRRLSRKVGEVRVPKVGWVRFRWSRELPGDVKSFRVNRDQAGRWHVAFAVIPPPIEGPGTGEIVGVDRGVTVSAALSTGELLSVPGLRETETRRLLRLQRRLARAQRGSNRRKRIKTAIGRIKARQADRRRDWAEQTSTGLARRYDLVRIEDLKIKNMVRSARGTLETPGKNVRAKAGLNRAIHSAGWGRLVTRLEDKAPGRVEKVDPAYTSQTCHACGHCVADNRESQAVFRCRACGHADHADVNAAKNIAAGRAVTARGALQPLGGAANREPQPVLSFG</sequence>
<dbReference type="InterPro" id="IPR010095">
    <property type="entry name" value="Cas12f1-like_TNB"/>
</dbReference>
<dbReference type="AlphaFoldDB" id="A0A9W6RK28"/>
<evidence type="ECO:0000256" key="1">
    <source>
        <dbReference type="ARBA" id="ARBA00008761"/>
    </source>
</evidence>
<evidence type="ECO:0000256" key="6">
    <source>
        <dbReference type="ARBA" id="ARBA00023172"/>
    </source>
</evidence>
<dbReference type="RefSeq" id="WP_285627277.1">
    <property type="nucleotide sequence ID" value="NZ_BSTJ01000007.1"/>
</dbReference>
<feature type="domain" description="Cas12f1-like TNB" evidence="8">
    <location>
        <begin position="303"/>
        <end position="366"/>
    </location>
</feature>
<evidence type="ECO:0000259" key="7">
    <source>
        <dbReference type="Pfam" id="PF01385"/>
    </source>
</evidence>
<keyword evidence="3" id="KW-0479">Metal-binding</keyword>
<evidence type="ECO:0000259" key="8">
    <source>
        <dbReference type="Pfam" id="PF07282"/>
    </source>
</evidence>
<dbReference type="GO" id="GO:0032196">
    <property type="term" value="P:transposition"/>
    <property type="evidence" value="ECO:0007669"/>
    <property type="project" value="UniProtKB-KW"/>
</dbReference>
<accession>A0A9W6RK28</accession>
<evidence type="ECO:0000313" key="10">
    <source>
        <dbReference type="EMBL" id="GLY77576.1"/>
    </source>
</evidence>
<gene>
    <name evidence="10" type="primary">ydcM</name>
    <name evidence="10" type="ORF">Airi01_058430</name>
</gene>
<feature type="domain" description="Probable transposase IS891/IS1136/IS1341" evidence="7">
    <location>
        <begin position="173"/>
        <end position="276"/>
    </location>
</feature>
<evidence type="ECO:0000256" key="4">
    <source>
        <dbReference type="ARBA" id="ARBA00022833"/>
    </source>
</evidence>
<keyword evidence="5" id="KW-0238">DNA-binding</keyword>
<evidence type="ECO:0000259" key="9">
    <source>
        <dbReference type="Pfam" id="PF12323"/>
    </source>
</evidence>
<dbReference type="Pfam" id="PF01385">
    <property type="entry name" value="OrfB_IS605"/>
    <property type="match status" value="1"/>
</dbReference>
<feature type="domain" description="Transposase putative helix-turn-helix" evidence="9">
    <location>
        <begin position="2"/>
        <end position="36"/>
    </location>
</feature>
<dbReference type="GO" id="GO:0046872">
    <property type="term" value="F:metal ion binding"/>
    <property type="evidence" value="ECO:0007669"/>
    <property type="project" value="UniProtKB-KW"/>
</dbReference>
<comment type="similarity">
    <text evidence="1">In the C-terminal section; belongs to the transposase 35 family.</text>
</comment>
<dbReference type="Proteomes" id="UP001165135">
    <property type="component" value="Unassembled WGS sequence"/>
</dbReference>
<dbReference type="InterPro" id="IPR021027">
    <property type="entry name" value="Transposase_put_HTH"/>
</dbReference>
<dbReference type="Pfam" id="PF12323">
    <property type="entry name" value="HTH_OrfB_IS605"/>
    <property type="match status" value="1"/>
</dbReference>
<protein>
    <submittedName>
        <fullName evidence="10">Transposase</fullName>
    </submittedName>
</protein>
<reference evidence="10" key="1">
    <citation type="submission" date="2023-03" db="EMBL/GenBank/DDBJ databases">
        <title>Actinoallomurus iriomotensis NBRC 103681.</title>
        <authorList>
            <person name="Ichikawa N."/>
            <person name="Sato H."/>
            <person name="Tonouchi N."/>
        </authorList>
    </citation>
    <scope>NUCLEOTIDE SEQUENCE</scope>
    <source>
        <strain evidence="10">NBRC 103681</strain>
    </source>
</reference>
<dbReference type="InterPro" id="IPR001959">
    <property type="entry name" value="Transposase"/>
</dbReference>
<dbReference type="EMBL" id="BSTJ01000007">
    <property type="protein sequence ID" value="GLY77576.1"/>
    <property type="molecule type" value="Genomic_DNA"/>
</dbReference>
<name>A0A9W6RK28_9ACTN</name>